<evidence type="ECO:0000256" key="2">
    <source>
        <dbReference type="ARBA" id="ARBA00022737"/>
    </source>
</evidence>
<feature type="repeat" description="WD" evidence="3">
    <location>
        <begin position="1001"/>
        <end position="1034"/>
    </location>
</feature>
<dbReference type="PROSITE" id="PS50082">
    <property type="entry name" value="WD_REPEATS_2"/>
    <property type="match status" value="16"/>
</dbReference>
<feature type="repeat" description="WD" evidence="3">
    <location>
        <begin position="1085"/>
        <end position="1126"/>
    </location>
</feature>
<dbReference type="Pfam" id="PF00400">
    <property type="entry name" value="WD40"/>
    <property type="match status" value="16"/>
</dbReference>
<feature type="repeat" description="WD" evidence="3">
    <location>
        <begin position="1223"/>
        <end position="1257"/>
    </location>
</feature>
<dbReference type="PROSITE" id="PS00678">
    <property type="entry name" value="WD_REPEATS_1"/>
    <property type="match status" value="14"/>
</dbReference>
<dbReference type="Gene3D" id="3.40.50.10140">
    <property type="entry name" value="Toll/interleukin-1 receptor homology (TIR) domain"/>
    <property type="match status" value="1"/>
</dbReference>
<evidence type="ECO:0000313" key="7">
    <source>
        <dbReference type="Proteomes" id="UP000518300"/>
    </source>
</evidence>
<proteinExistence type="predicted"/>
<feature type="repeat" description="WD" evidence="3">
    <location>
        <begin position="834"/>
        <end position="875"/>
    </location>
</feature>
<dbReference type="PANTHER" id="PTHR19879:SF9">
    <property type="entry name" value="TRANSCRIPTION INITIATION FACTOR TFIID SUBUNIT 5"/>
    <property type="match status" value="1"/>
</dbReference>
<feature type="repeat" description="WD" evidence="3">
    <location>
        <begin position="875"/>
        <end position="916"/>
    </location>
</feature>
<dbReference type="InterPro" id="IPR015943">
    <property type="entry name" value="WD40/YVTN_repeat-like_dom_sf"/>
</dbReference>
<evidence type="ECO:0000256" key="1">
    <source>
        <dbReference type="ARBA" id="ARBA00022574"/>
    </source>
</evidence>
<dbReference type="SUPFAM" id="SSF50978">
    <property type="entry name" value="WD40 repeat-like"/>
    <property type="match status" value="3"/>
</dbReference>
<dbReference type="PANTHER" id="PTHR19879">
    <property type="entry name" value="TRANSCRIPTION INITIATION FACTOR TFIID"/>
    <property type="match status" value="1"/>
</dbReference>
<feature type="domain" description="TIR" evidence="5">
    <location>
        <begin position="1"/>
        <end position="137"/>
    </location>
</feature>
<accession>A0A848LVG2</accession>
<dbReference type="SUPFAM" id="SSF52200">
    <property type="entry name" value="Toll/Interleukin receptor TIR domain"/>
    <property type="match status" value="1"/>
</dbReference>
<dbReference type="InterPro" id="IPR049052">
    <property type="entry name" value="nSTAND1"/>
</dbReference>
<dbReference type="RefSeq" id="WP_169350802.1">
    <property type="nucleotide sequence ID" value="NZ_JABBJJ010000337.1"/>
</dbReference>
<dbReference type="SUPFAM" id="SSF52540">
    <property type="entry name" value="P-loop containing nucleoside triphosphate hydrolases"/>
    <property type="match status" value="1"/>
</dbReference>
<dbReference type="InterPro" id="IPR019775">
    <property type="entry name" value="WD40_repeat_CS"/>
</dbReference>
<keyword evidence="1 3" id="KW-0853">WD repeat</keyword>
<dbReference type="Proteomes" id="UP000518300">
    <property type="component" value="Unassembled WGS sequence"/>
</dbReference>
<feature type="repeat" description="WD" evidence="3">
    <location>
        <begin position="1168"/>
        <end position="1209"/>
    </location>
</feature>
<feature type="repeat" description="WD" evidence="3">
    <location>
        <begin position="793"/>
        <end position="834"/>
    </location>
</feature>
<feature type="compositionally biased region" description="Low complexity" evidence="4">
    <location>
        <begin position="1405"/>
        <end position="1421"/>
    </location>
</feature>
<evidence type="ECO:0000256" key="3">
    <source>
        <dbReference type="PROSITE-ProRule" id="PRU00221"/>
    </source>
</evidence>
<dbReference type="InterPro" id="IPR036322">
    <property type="entry name" value="WD40_repeat_dom_sf"/>
</dbReference>
<comment type="caution">
    <text evidence="6">The sequence shown here is derived from an EMBL/GenBank/DDBJ whole genome shotgun (WGS) entry which is preliminary data.</text>
</comment>
<dbReference type="Pfam" id="PF20703">
    <property type="entry name" value="nSTAND1"/>
    <property type="match status" value="1"/>
</dbReference>
<feature type="repeat" description="WD" evidence="3">
    <location>
        <begin position="1340"/>
        <end position="1371"/>
    </location>
</feature>
<feature type="repeat" description="WD" evidence="3">
    <location>
        <begin position="752"/>
        <end position="793"/>
    </location>
</feature>
<gene>
    <name evidence="6" type="ORF">HG543_43255</name>
</gene>
<feature type="repeat" description="WD" evidence="3">
    <location>
        <begin position="711"/>
        <end position="752"/>
    </location>
</feature>
<reference evidence="6 7" key="1">
    <citation type="submission" date="2020-04" db="EMBL/GenBank/DDBJ databases">
        <title>Draft genome of Pyxidicoccus fallax type strain.</title>
        <authorList>
            <person name="Whitworth D.E."/>
        </authorList>
    </citation>
    <scope>NUCLEOTIDE SEQUENCE [LARGE SCALE GENOMIC DNA]</scope>
    <source>
        <strain evidence="6 7">DSM 14698</strain>
    </source>
</reference>
<feature type="repeat" description="WD" evidence="3">
    <location>
        <begin position="959"/>
        <end position="1000"/>
    </location>
</feature>
<evidence type="ECO:0000313" key="6">
    <source>
        <dbReference type="EMBL" id="NMO21621.1"/>
    </source>
</evidence>
<keyword evidence="7" id="KW-1185">Reference proteome</keyword>
<organism evidence="6 7">
    <name type="scientific">Pyxidicoccus fallax</name>
    <dbReference type="NCBI Taxonomy" id="394095"/>
    <lineage>
        <taxon>Bacteria</taxon>
        <taxon>Pseudomonadati</taxon>
        <taxon>Myxococcota</taxon>
        <taxon>Myxococcia</taxon>
        <taxon>Myxococcales</taxon>
        <taxon>Cystobacterineae</taxon>
        <taxon>Myxococcaceae</taxon>
        <taxon>Pyxidicoccus</taxon>
    </lineage>
</organism>
<protein>
    <submittedName>
        <fullName evidence="6">TIR domain-containing protein</fullName>
    </submittedName>
</protein>
<dbReference type="Gene3D" id="2.130.10.10">
    <property type="entry name" value="YVTN repeat-like/Quinoprotein amine dehydrogenase"/>
    <property type="match status" value="6"/>
</dbReference>
<dbReference type="CDD" id="cd00200">
    <property type="entry name" value="WD40"/>
    <property type="match status" value="3"/>
</dbReference>
<keyword evidence="2" id="KW-0677">Repeat</keyword>
<feature type="non-terminal residue" evidence="6">
    <location>
        <position position="1421"/>
    </location>
</feature>
<name>A0A848LVG2_9BACT</name>
<sequence length="1421" mass="152593">MFDVFLSHNSQDKPAVEALAQRLRSEAKLQPFLDRWQLVPGETWQSKLEKGLKESLSVAVFFGPHGLSPWHDEEMRLALSQAVMTRDEYRIIPVLLPGARSEDVKGFLAQRTWVDFRDGLDDPVAFTRLVAGIQGQAPEGDTYQLPDEPAPYRGLLPFTGAQTRFFFGREADIPRVLERLARHPFVAVVGASGVGKSSLVLGGVLPRLKPLESWPGPALHLRTMRPGDRPLRALADQLATLVPPGERLATAEALVQRMSQHEDGLRTAVATLTAAQPGSFVLVVDQLEELFAYGPAGDSSPEAGAFMANLRDAVERSRGAVRILTTLRADFFERCLGLSALRELLQEGQVLLGSMSTEALRDAIVRPAQLVGAFLEKGLVGTILKDVSREPGALPLLEHALYELWRARKGAWLTLQGYEASGGVSGALQRRAQSTYEGLPPDGQRLACQLLLRLMSLGEGTPDTKRRVARSELVFPGVAPEQLEHVLQVLSGPEARLLVVDKETVEVAHEVLIHEWRTLRDWVDANRRSLQVHRRLTEAANEWADHGRDASYLYTGARLLEAEECLAPKEPRGVSSLNQRERDFVMASLARYDEEKREQQRRHMEELAHARQLTRVQRERAEAARRAARRLRVLALVLIVATSAILGSLFAVRHQRRTAHSRELTASALLKLTEDPQLSLRLIQEAGHIAMTRQVGEALYAWSREPSWMVLRARAGAVNAASISSDGGKVVTASDDGTVRLWDLRTGQSRHLTGHQAPVEAAEFSPDGTKVVTASDDGTARLWDLRTGQSLVLPGAEEPVLSATFNPDGTQVVTAGNAGTVRLWDVASNRFRLLTGHEGPVLSARFSPNGTRLATTGFDGTVRLWDVASGRSQVLSGHEGAVWSARFSPEGTRLISAGVDGTARLWDVVSGRASTVLTGHTAPVWSARFSPDGTRAVTASEDGSTRVWDVAAGRASAVFVGHSGTVWSAQFNPEGTKVVTAGGDGTARLWDVASGKATLLLSGHTAPVLSACFSPDGTKVVTASLDGTARLWDVAFTKASTILSGHEGAVLAAGFSPDGGHAVTVSDDGTARLWETASGTPFGILSGHEGTVLSARFSPDGTKVVTAGNDGTARLWEVASPMPPTTLAGHEGAVLSARFSPDGTKVVTAGRDGTARLWDVASGQSRVLSGHEGPVRFAEVSVDGGTVVTASDDGTARLWDVGSGQSRVLAGHRRYRWPDPVSVGSAHFSPDGTKVVTAANDGTVRVWEVASGAPTAFFSLDTAQAWSAEFSPDGTKVVTAGDDGTVRLWDVARGTARKFSGHTGPVRTARFSADGTKVVTAGDDGTARLWDVARDTVRTFSGHTGPVRAAEFSADGRMVVTASDDGTARLWPDLLWAPTRATLAKLEAGQRGPREEALPPLAQEPRVATPVHVATAPAPRT</sequence>
<feature type="repeat" description="WD" evidence="3">
    <location>
        <begin position="1043"/>
        <end position="1084"/>
    </location>
</feature>
<evidence type="ECO:0000256" key="4">
    <source>
        <dbReference type="SAM" id="MobiDB-lite"/>
    </source>
</evidence>
<feature type="repeat" description="WD" evidence="3">
    <location>
        <begin position="1258"/>
        <end position="1299"/>
    </location>
</feature>
<dbReference type="PRINTS" id="PR00320">
    <property type="entry name" value="GPROTEINBRPT"/>
</dbReference>
<dbReference type="GO" id="GO:0007165">
    <property type="term" value="P:signal transduction"/>
    <property type="evidence" value="ECO:0007669"/>
    <property type="project" value="InterPro"/>
</dbReference>
<feature type="repeat" description="WD" evidence="3">
    <location>
        <begin position="1127"/>
        <end position="1168"/>
    </location>
</feature>
<dbReference type="PROSITE" id="PS50294">
    <property type="entry name" value="WD_REPEATS_REGION"/>
    <property type="match status" value="16"/>
</dbReference>
<feature type="repeat" description="WD" evidence="3">
    <location>
        <begin position="1299"/>
        <end position="1332"/>
    </location>
</feature>
<dbReference type="SMART" id="SM00320">
    <property type="entry name" value="WD40"/>
    <property type="match status" value="16"/>
</dbReference>
<dbReference type="InterPro" id="IPR035897">
    <property type="entry name" value="Toll_tir_struct_dom_sf"/>
</dbReference>
<feature type="repeat" description="WD" evidence="3">
    <location>
        <begin position="917"/>
        <end position="958"/>
    </location>
</feature>
<dbReference type="Pfam" id="PF13676">
    <property type="entry name" value="TIR_2"/>
    <property type="match status" value="1"/>
</dbReference>
<dbReference type="PROSITE" id="PS50104">
    <property type="entry name" value="TIR"/>
    <property type="match status" value="1"/>
</dbReference>
<evidence type="ECO:0000259" key="5">
    <source>
        <dbReference type="PROSITE" id="PS50104"/>
    </source>
</evidence>
<feature type="region of interest" description="Disordered" evidence="4">
    <location>
        <begin position="1386"/>
        <end position="1421"/>
    </location>
</feature>
<dbReference type="InterPro" id="IPR000157">
    <property type="entry name" value="TIR_dom"/>
</dbReference>
<dbReference type="EMBL" id="JABBJJ010000337">
    <property type="protein sequence ID" value="NMO21621.1"/>
    <property type="molecule type" value="Genomic_DNA"/>
</dbReference>
<dbReference type="InterPro" id="IPR001680">
    <property type="entry name" value="WD40_rpt"/>
</dbReference>
<dbReference type="InterPro" id="IPR027417">
    <property type="entry name" value="P-loop_NTPase"/>
</dbReference>
<dbReference type="InterPro" id="IPR020472">
    <property type="entry name" value="WD40_PAC1"/>
</dbReference>